<dbReference type="AlphaFoldDB" id="A0A382PGT9"/>
<evidence type="ECO:0008006" key="2">
    <source>
        <dbReference type="Google" id="ProtNLM"/>
    </source>
</evidence>
<name>A0A382PGT9_9ZZZZ</name>
<organism evidence="1">
    <name type="scientific">marine metagenome</name>
    <dbReference type="NCBI Taxonomy" id="408172"/>
    <lineage>
        <taxon>unclassified sequences</taxon>
        <taxon>metagenomes</taxon>
        <taxon>ecological metagenomes</taxon>
    </lineage>
</organism>
<reference evidence="1" key="1">
    <citation type="submission" date="2018-05" db="EMBL/GenBank/DDBJ databases">
        <authorList>
            <person name="Lanie J.A."/>
            <person name="Ng W.-L."/>
            <person name="Kazmierczak K.M."/>
            <person name="Andrzejewski T.M."/>
            <person name="Davidsen T.M."/>
            <person name="Wayne K.J."/>
            <person name="Tettelin H."/>
            <person name="Glass J.I."/>
            <person name="Rusch D."/>
            <person name="Podicherti R."/>
            <person name="Tsui H.-C.T."/>
            <person name="Winkler M.E."/>
        </authorList>
    </citation>
    <scope>NUCLEOTIDE SEQUENCE</scope>
</reference>
<gene>
    <name evidence="1" type="ORF">METZ01_LOCUS325290</name>
</gene>
<accession>A0A382PGT9</accession>
<sequence length="151" mass="16562">MSAVFQFTVAERCSSGSNMLKNLKYTAERVNKITRLLRKGVTCKGAAMAAGVGECTFHKWKREKPTFAAAVEQAIGESEANLVQIALEGTRRNPQLAIQLLERRFREWARHSSQEAKVTGEITTTVTPELVAALQSMPETVGGRGVDLLVN</sequence>
<evidence type="ECO:0000313" key="1">
    <source>
        <dbReference type="EMBL" id="SVC72436.1"/>
    </source>
</evidence>
<dbReference type="EMBL" id="UINC01107225">
    <property type="protein sequence ID" value="SVC72436.1"/>
    <property type="molecule type" value="Genomic_DNA"/>
</dbReference>
<protein>
    <recommendedName>
        <fullName evidence="2">Homeodomain phBC6A51-type domain-containing protein</fullName>
    </recommendedName>
</protein>
<dbReference type="Gene3D" id="1.10.10.60">
    <property type="entry name" value="Homeodomain-like"/>
    <property type="match status" value="1"/>
</dbReference>
<proteinExistence type="predicted"/>